<dbReference type="PANTHER" id="PTHR38813:SF1">
    <property type="entry name" value="TOXIN RELE1-RELATED"/>
    <property type="match status" value="1"/>
</dbReference>
<dbReference type="AlphaFoldDB" id="A0A5Q2VJF0"/>
<dbReference type="RefSeq" id="WP_153860943.1">
    <property type="nucleotide sequence ID" value="NZ_CP045913.1"/>
</dbReference>
<dbReference type="SUPFAM" id="SSF143011">
    <property type="entry name" value="RelE-like"/>
    <property type="match status" value="1"/>
</dbReference>
<keyword evidence="1" id="KW-1277">Toxin-antitoxin system</keyword>
<dbReference type="InterPro" id="IPR035093">
    <property type="entry name" value="RelE/ParE_toxin_dom_sf"/>
</dbReference>
<protein>
    <submittedName>
        <fullName evidence="2">Type II toxin-antitoxin system RelE/ParE family toxin</fullName>
    </submittedName>
</protein>
<evidence type="ECO:0000256" key="1">
    <source>
        <dbReference type="ARBA" id="ARBA00022649"/>
    </source>
</evidence>
<dbReference type="Proteomes" id="UP000381260">
    <property type="component" value="Chromosome"/>
</dbReference>
<sequence>MAKVNWSRRALKQLMTLPPQDRSAIKDKVGLLGAFPAVRLDIKKLHGADSQFRLRVGSYRIIFEMTDDEPVVCLIQQVKRRTSTTY</sequence>
<organism evidence="2 3">
    <name type="scientific">Serratia proteamaculans</name>
    <dbReference type="NCBI Taxonomy" id="28151"/>
    <lineage>
        <taxon>Bacteria</taxon>
        <taxon>Pseudomonadati</taxon>
        <taxon>Pseudomonadota</taxon>
        <taxon>Gammaproteobacteria</taxon>
        <taxon>Enterobacterales</taxon>
        <taxon>Yersiniaceae</taxon>
        <taxon>Serratia</taxon>
    </lineage>
</organism>
<reference evidence="2 3" key="1">
    <citation type="submission" date="2019-11" db="EMBL/GenBank/DDBJ databases">
        <title>The Phosphoenolpyruvate Phosphotransferase System Regulates Serratia proteamaculans 336X Biofilm Formation and Wheat Roots colonization.</title>
        <authorList>
            <person name="Liu F."/>
        </authorList>
    </citation>
    <scope>NUCLEOTIDE SEQUENCE [LARGE SCALE GENOMIC DNA]</scope>
    <source>
        <strain evidence="2 3">336X</strain>
    </source>
</reference>
<accession>A0A5Q2VJF0</accession>
<dbReference type="Gene3D" id="3.30.2310.20">
    <property type="entry name" value="RelE-like"/>
    <property type="match status" value="1"/>
</dbReference>
<dbReference type="Pfam" id="PF05016">
    <property type="entry name" value="ParE_toxin"/>
    <property type="match status" value="1"/>
</dbReference>
<evidence type="ECO:0000313" key="3">
    <source>
        <dbReference type="Proteomes" id="UP000381260"/>
    </source>
</evidence>
<dbReference type="InterPro" id="IPR007712">
    <property type="entry name" value="RelE/ParE_toxin"/>
</dbReference>
<proteinExistence type="predicted"/>
<dbReference type="PANTHER" id="PTHR38813">
    <property type="match status" value="1"/>
</dbReference>
<dbReference type="InterPro" id="IPR052747">
    <property type="entry name" value="TA_system_RelE_toxin"/>
</dbReference>
<evidence type="ECO:0000313" key="2">
    <source>
        <dbReference type="EMBL" id="QGH64384.1"/>
    </source>
</evidence>
<name>A0A5Q2VJF0_SERPR</name>
<gene>
    <name evidence="2" type="ORF">GHV41_19290</name>
</gene>
<dbReference type="EMBL" id="CP045913">
    <property type="protein sequence ID" value="QGH64384.1"/>
    <property type="molecule type" value="Genomic_DNA"/>
</dbReference>